<dbReference type="HAMAP" id="MF_01201">
    <property type="entry name" value="Ala_racemase"/>
    <property type="match status" value="1"/>
</dbReference>
<dbReference type="AlphaFoldDB" id="A0A4R6M7H2"/>
<dbReference type="OrthoDB" id="9813814at2"/>
<dbReference type="SUPFAM" id="SSF50621">
    <property type="entry name" value="Alanine racemase C-terminal domain-like"/>
    <property type="match status" value="1"/>
</dbReference>
<evidence type="ECO:0000256" key="5">
    <source>
        <dbReference type="HAMAP-Rule" id="MF_01201"/>
    </source>
</evidence>
<dbReference type="Pfam" id="PF00842">
    <property type="entry name" value="Ala_racemase_C"/>
    <property type="match status" value="1"/>
</dbReference>
<dbReference type="InterPro" id="IPR020622">
    <property type="entry name" value="Ala_racemase_pyridoxalP-BS"/>
</dbReference>
<dbReference type="GO" id="GO:0005829">
    <property type="term" value="C:cytosol"/>
    <property type="evidence" value="ECO:0007669"/>
    <property type="project" value="TreeGrafter"/>
</dbReference>
<name>A0A4R6M7H2_9GAMM</name>
<dbReference type="InterPro" id="IPR001608">
    <property type="entry name" value="Ala_racemase_N"/>
</dbReference>
<dbReference type="PANTHER" id="PTHR30511:SF0">
    <property type="entry name" value="ALANINE RACEMASE, CATABOLIC-RELATED"/>
    <property type="match status" value="1"/>
</dbReference>
<dbReference type="NCBIfam" id="TIGR00492">
    <property type="entry name" value="alr"/>
    <property type="match status" value="1"/>
</dbReference>
<dbReference type="EC" id="5.1.1.1" evidence="5"/>
<protein>
    <recommendedName>
        <fullName evidence="5">Alanine racemase</fullName>
        <ecNumber evidence="5">5.1.1.1</ecNumber>
    </recommendedName>
</protein>
<dbReference type="PROSITE" id="PS00395">
    <property type="entry name" value="ALANINE_RACEMASE"/>
    <property type="match status" value="1"/>
</dbReference>
<reference evidence="9 10" key="1">
    <citation type="submission" date="2019-03" db="EMBL/GenBank/DDBJ databases">
        <title>Genomic Encyclopedia of Type Strains, Phase III (KMG-III): the genomes of soil and plant-associated and newly described type strains.</title>
        <authorList>
            <person name="Whitman W."/>
        </authorList>
    </citation>
    <scope>NUCLEOTIDE SEQUENCE [LARGE SCALE GENOMIC DNA]</scope>
    <source>
        <strain evidence="9 10">CECT 7378</strain>
    </source>
</reference>
<comment type="catalytic activity">
    <reaction evidence="1 5">
        <text>L-alanine = D-alanine</text>
        <dbReference type="Rhea" id="RHEA:20249"/>
        <dbReference type="ChEBI" id="CHEBI:57416"/>
        <dbReference type="ChEBI" id="CHEBI:57972"/>
        <dbReference type="EC" id="5.1.1.1"/>
    </reaction>
</comment>
<dbReference type="UniPathway" id="UPA00042">
    <property type="reaction ID" value="UER00497"/>
</dbReference>
<evidence type="ECO:0000256" key="1">
    <source>
        <dbReference type="ARBA" id="ARBA00000316"/>
    </source>
</evidence>
<dbReference type="Pfam" id="PF01168">
    <property type="entry name" value="Ala_racemase_N"/>
    <property type="match status" value="1"/>
</dbReference>
<evidence type="ECO:0000259" key="8">
    <source>
        <dbReference type="SMART" id="SM01005"/>
    </source>
</evidence>
<dbReference type="SMART" id="SM01005">
    <property type="entry name" value="Ala_racemase_C"/>
    <property type="match status" value="1"/>
</dbReference>
<dbReference type="GO" id="GO:0030170">
    <property type="term" value="F:pyridoxal phosphate binding"/>
    <property type="evidence" value="ECO:0007669"/>
    <property type="project" value="UniProtKB-UniRule"/>
</dbReference>
<evidence type="ECO:0000313" key="10">
    <source>
        <dbReference type="Proteomes" id="UP000294656"/>
    </source>
</evidence>
<dbReference type="GO" id="GO:0008784">
    <property type="term" value="F:alanine racemase activity"/>
    <property type="evidence" value="ECO:0007669"/>
    <property type="project" value="UniProtKB-UniRule"/>
</dbReference>
<dbReference type="Gene3D" id="3.20.20.10">
    <property type="entry name" value="Alanine racemase"/>
    <property type="match status" value="1"/>
</dbReference>
<accession>A0A4R6M7H2</accession>
<comment type="similarity">
    <text evidence="5">Belongs to the alanine racemase family.</text>
</comment>
<dbReference type="PRINTS" id="PR00992">
    <property type="entry name" value="ALARACEMASE"/>
</dbReference>
<comment type="caution">
    <text evidence="9">The sequence shown here is derived from an EMBL/GenBank/DDBJ whole genome shotgun (WGS) entry which is preliminary data.</text>
</comment>
<feature type="active site" description="Proton acceptor; specific for L-alanine" evidence="5">
    <location>
        <position position="259"/>
    </location>
</feature>
<dbReference type="InterPro" id="IPR009006">
    <property type="entry name" value="Ala_racemase/Decarboxylase_C"/>
</dbReference>
<feature type="active site" description="Proton acceptor; specific for D-alanine" evidence="5">
    <location>
        <position position="36"/>
    </location>
</feature>
<dbReference type="PANTHER" id="PTHR30511">
    <property type="entry name" value="ALANINE RACEMASE"/>
    <property type="match status" value="1"/>
</dbReference>
<dbReference type="InterPro" id="IPR000821">
    <property type="entry name" value="Ala_racemase"/>
</dbReference>
<feature type="binding site" evidence="5 7">
    <location>
        <position position="131"/>
    </location>
    <ligand>
        <name>substrate</name>
    </ligand>
</feature>
<keyword evidence="4 5" id="KW-0413">Isomerase</keyword>
<proteinExistence type="inferred from homology"/>
<evidence type="ECO:0000256" key="3">
    <source>
        <dbReference type="ARBA" id="ARBA00022898"/>
    </source>
</evidence>
<gene>
    <name evidence="9" type="ORF">DFP79_2168</name>
</gene>
<evidence type="ECO:0000256" key="6">
    <source>
        <dbReference type="PIRSR" id="PIRSR600821-50"/>
    </source>
</evidence>
<evidence type="ECO:0000256" key="2">
    <source>
        <dbReference type="ARBA" id="ARBA00001933"/>
    </source>
</evidence>
<organism evidence="9 10">
    <name type="scientific">Marinomonas balearica</name>
    <dbReference type="NCBI Taxonomy" id="491947"/>
    <lineage>
        <taxon>Bacteria</taxon>
        <taxon>Pseudomonadati</taxon>
        <taxon>Pseudomonadota</taxon>
        <taxon>Gammaproteobacteria</taxon>
        <taxon>Oceanospirillales</taxon>
        <taxon>Oceanospirillaceae</taxon>
        <taxon>Marinomonas</taxon>
    </lineage>
</organism>
<evidence type="ECO:0000313" key="9">
    <source>
        <dbReference type="EMBL" id="TDO97351.1"/>
    </source>
</evidence>
<comment type="cofactor">
    <cofactor evidence="2 5 6">
        <name>pyridoxal 5'-phosphate</name>
        <dbReference type="ChEBI" id="CHEBI:597326"/>
    </cofactor>
</comment>
<dbReference type="EMBL" id="SNXC01000012">
    <property type="protein sequence ID" value="TDO97351.1"/>
    <property type="molecule type" value="Genomic_DNA"/>
</dbReference>
<dbReference type="InterPro" id="IPR029066">
    <property type="entry name" value="PLP-binding_barrel"/>
</dbReference>
<dbReference type="InterPro" id="IPR011079">
    <property type="entry name" value="Ala_racemase_C"/>
</dbReference>
<dbReference type="RefSeq" id="WP_133503933.1">
    <property type="nucleotide sequence ID" value="NZ_SNXC01000012.1"/>
</dbReference>
<keyword evidence="3 5" id="KW-0663">Pyridoxal phosphate</keyword>
<feature type="modified residue" description="N6-(pyridoxal phosphate)lysine" evidence="5 6">
    <location>
        <position position="36"/>
    </location>
</feature>
<evidence type="ECO:0000256" key="7">
    <source>
        <dbReference type="PIRSR" id="PIRSR600821-52"/>
    </source>
</evidence>
<dbReference type="Proteomes" id="UP000294656">
    <property type="component" value="Unassembled WGS sequence"/>
</dbReference>
<feature type="binding site" evidence="5 7">
    <location>
        <position position="306"/>
    </location>
    <ligand>
        <name>substrate</name>
    </ligand>
</feature>
<comment type="pathway">
    <text evidence="5">Amino-acid biosynthesis; D-alanine biosynthesis; D-alanine from L-alanine: step 1/1.</text>
</comment>
<dbReference type="Gene3D" id="2.40.37.10">
    <property type="entry name" value="Lyase, Ornithine Decarboxylase, Chain A, domain 1"/>
    <property type="match status" value="1"/>
</dbReference>
<dbReference type="CDD" id="cd00430">
    <property type="entry name" value="PLPDE_III_AR"/>
    <property type="match status" value="1"/>
</dbReference>
<comment type="function">
    <text evidence="5">Catalyzes the interconversion of L-alanine and D-alanine. May also act on other amino acids.</text>
</comment>
<dbReference type="SUPFAM" id="SSF51419">
    <property type="entry name" value="PLP-binding barrel"/>
    <property type="match status" value="1"/>
</dbReference>
<sequence length="377" mass="41675">MFYRDTWAQIDLDRIAHNVRHIKEHSGYEHLFAVVKANAYGHGDVEVASTALEAGATHLAVAFLDEALRLRAAIKHVPILVMGPVRLSDVALAAEQNIDITAHDIDWITQLAQYRGPVANVHLKIDSGMHRIGLTNAHALETANSLLSDHKCINLVGLFTHFATADGSKDYYAKQLKNVAEITAGIDLAAFKYVHQSNSAALLYHDAQPNTNSARLGIAMYGLEPNDSVSSPIELKQALSLHSRITQIKRIQAGDKVGYGATYEANESLKVAVIPIGYADGWLRYHQNRPVSINGKKYPIIGRVCMDQSMILIDETVKTGDRVDLLDDQCTIEMAAKDLQTINYEIVCSISDRVPRRYMRGGKVVSERNDRFGHVAI</sequence>
<dbReference type="FunFam" id="3.20.20.10:FF:000002">
    <property type="entry name" value="Alanine racemase"/>
    <property type="match status" value="1"/>
</dbReference>
<keyword evidence="10" id="KW-1185">Reference proteome</keyword>
<evidence type="ECO:0000256" key="4">
    <source>
        <dbReference type="ARBA" id="ARBA00023235"/>
    </source>
</evidence>
<feature type="domain" description="Alanine racemase C-terminal" evidence="8">
    <location>
        <begin position="238"/>
        <end position="359"/>
    </location>
</feature>
<dbReference type="GO" id="GO:0030632">
    <property type="term" value="P:D-alanine biosynthetic process"/>
    <property type="evidence" value="ECO:0007669"/>
    <property type="project" value="UniProtKB-UniRule"/>
</dbReference>
<dbReference type="GO" id="GO:0009252">
    <property type="term" value="P:peptidoglycan biosynthetic process"/>
    <property type="evidence" value="ECO:0007669"/>
    <property type="project" value="TreeGrafter"/>
</dbReference>